<evidence type="ECO:0000259" key="2">
    <source>
        <dbReference type="Pfam" id="PF09922"/>
    </source>
</evidence>
<gene>
    <name evidence="3" type="ORF">NUM_72110</name>
</gene>
<name>A0A8J4ENY4_9ACTN</name>
<dbReference type="InterPro" id="IPR024425">
    <property type="entry name" value="LiaF-like_C"/>
</dbReference>
<dbReference type="PANTHER" id="PTHR40763:SF5">
    <property type="entry name" value="MEMBRANE PROTEIN"/>
    <property type="match status" value="1"/>
</dbReference>
<dbReference type="Pfam" id="PF08044">
    <property type="entry name" value="DUF1707"/>
    <property type="match status" value="1"/>
</dbReference>
<dbReference type="Pfam" id="PF09922">
    <property type="entry name" value="LiaF-like_C"/>
    <property type="match status" value="1"/>
</dbReference>
<dbReference type="Proteomes" id="UP000614996">
    <property type="component" value="Unassembled WGS sequence"/>
</dbReference>
<accession>A0A8J4ENY4</accession>
<proteinExistence type="predicted"/>
<dbReference type="InterPro" id="IPR012551">
    <property type="entry name" value="DUF1707_SHOCT-like"/>
</dbReference>
<evidence type="ECO:0000313" key="4">
    <source>
        <dbReference type="Proteomes" id="UP000614996"/>
    </source>
</evidence>
<organism evidence="3 4">
    <name type="scientific">Actinocatenispora comari</name>
    <dbReference type="NCBI Taxonomy" id="2807577"/>
    <lineage>
        <taxon>Bacteria</taxon>
        <taxon>Bacillati</taxon>
        <taxon>Actinomycetota</taxon>
        <taxon>Actinomycetes</taxon>
        <taxon>Micromonosporales</taxon>
        <taxon>Micromonosporaceae</taxon>
        <taxon>Actinocatenispora</taxon>
    </lineage>
</organism>
<evidence type="ECO:0000313" key="3">
    <source>
        <dbReference type="EMBL" id="GIL31957.1"/>
    </source>
</evidence>
<keyword evidence="4" id="KW-1185">Reference proteome</keyword>
<dbReference type="EMBL" id="BOPO01000151">
    <property type="protein sequence ID" value="GIL31957.1"/>
    <property type="molecule type" value="Genomic_DNA"/>
</dbReference>
<protein>
    <recommendedName>
        <fullName evidence="5">Cell wall-active antibiotics response LiaF-like C-terminal domain-containing protein</fullName>
    </recommendedName>
</protein>
<dbReference type="PANTHER" id="PTHR40763">
    <property type="entry name" value="MEMBRANE PROTEIN-RELATED"/>
    <property type="match status" value="1"/>
</dbReference>
<sequence length="212" mass="22922">MQPEPLRPVPPPPLTDADREAAVELLQIACGEGRLTLEEFGVRAGAAWAADTSEELAEVTAGLATAPPVGTSQPVTVISAVFGEHKQYGRWRVSRHTRVRALFGSTKLDLREATMDTEVVRDGVVDIEVRTFCGEVKITVPEGVEVEVYGRSLFGSRTTNLAAVPRRQGTPTIRLHCNVTFGELKVRSAPLSRDGGLLGNGKLGRILRELVD</sequence>
<feature type="domain" description="DUF1707" evidence="1">
    <location>
        <begin position="15"/>
        <end position="63"/>
    </location>
</feature>
<evidence type="ECO:0000259" key="1">
    <source>
        <dbReference type="Pfam" id="PF08044"/>
    </source>
</evidence>
<comment type="caution">
    <text evidence="3">The sequence shown here is derived from an EMBL/GenBank/DDBJ whole genome shotgun (WGS) entry which is preliminary data.</text>
</comment>
<feature type="domain" description="Cell wall-active antibiotics response LiaF-like C-terminal" evidence="2">
    <location>
        <begin position="87"/>
        <end position="158"/>
    </location>
</feature>
<reference evidence="4" key="1">
    <citation type="journal article" date="2021" name="Int. J. Syst. Evol. Microbiol.">
        <title>Actinocatenispora comari sp. nov., an endophytic actinomycete isolated from aerial parts of Comarum salesowianum.</title>
        <authorList>
            <person name="Oyunbileg N."/>
            <person name="Iizaka Y."/>
            <person name="Hamada M."/>
            <person name="Davaapurev B.O."/>
            <person name="Fukumoto A."/>
            <person name="Tsetseg B."/>
            <person name="Kato F."/>
            <person name="Tamura T."/>
            <person name="Batkhuu J."/>
            <person name="Anzai Y."/>
        </authorList>
    </citation>
    <scope>NUCLEOTIDE SEQUENCE [LARGE SCALE GENOMIC DNA]</scope>
    <source>
        <strain evidence="4">NUM-2625</strain>
    </source>
</reference>
<dbReference type="RefSeq" id="WP_207129504.1">
    <property type="nucleotide sequence ID" value="NZ_BOPO01000151.1"/>
</dbReference>
<dbReference type="AlphaFoldDB" id="A0A8J4ENY4"/>
<evidence type="ECO:0008006" key="5">
    <source>
        <dbReference type="Google" id="ProtNLM"/>
    </source>
</evidence>